<reference evidence="2" key="1">
    <citation type="journal article" date="2020" name="Nature">
        <title>Giant virus diversity and host interactions through global metagenomics.</title>
        <authorList>
            <person name="Schulz F."/>
            <person name="Roux S."/>
            <person name="Paez-Espino D."/>
            <person name="Jungbluth S."/>
            <person name="Walsh D.A."/>
            <person name="Denef V.J."/>
            <person name="McMahon K.D."/>
            <person name="Konstantinidis K.T."/>
            <person name="Eloe-Fadrosh E.A."/>
            <person name="Kyrpides N.C."/>
            <person name="Woyke T."/>
        </authorList>
    </citation>
    <scope>NUCLEOTIDE SEQUENCE</scope>
    <source>
        <strain evidence="2">GVMAG-M-3300023184-13</strain>
    </source>
</reference>
<dbReference type="Pfam" id="PF14279">
    <property type="entry name" value="HNH_5"/>
    <property type="match status" value="1"/>
</dbReference>
<dbReference type="InterPro" id="IPR003615">
    <property type="entry name" value="HNH_nuc"/>
</dbReference>
<dbReference type="AlphaFoldDB" id="A0A6C0HLQ9"/>
<dbReference type="Gene3D" id="1.10.30.50">
    <property type="match status" value="1"/>
</dbReference>
<evidence type="ECO:0000259" key="1">
    <source>
        <dbReference type="Pfam" id="PF14279"/>
    </source>
</evidence>
<sequence length="199" mass="22797">MNRILNKVFTIVKKNNIVDKTISTISTKSNNKKHRFHPYEKSDNKLTDNNVKIIEIVKDKSKGKGKDKGKGKGKGKDKGYSKDKAYNICQDVNCPLLEDLNQDLNEDLNKKYYKKEGIPKRVRELVWTTYNGEVFNNNCHVKWCDNNINVFNFQVGHDIPESKGGTLEISNLKPICGNCNLSMGNKYTIGEWNKLVINK</sequence>
<dbReference type="InterPro" id="IPR029471">
    <property type="entry name" value="HNH_5"/>
</dbReference>
<feature type="domain" description="HNH endonuclease 5" evidence="1">
    <location>
        <begin position="144"/>
        <end position="186"/>
    </location>
</feature>
<accession>A0A6C0HLQ9</accession>
<dbReference type="CDD" id="cd00085">
    <property type="entry name" value="HNHc"/>
    <property type="match status" value="1"/>
</dbReference>
<name>A0A6C0HLQ9_9ZZZZ</name>
<evidence type="ECO:0000313" key="2">
    <source>
        <dbReference type="EMBL" id="QHT81307.1"/>
    </source>
</evidence>
<organism evidence="2">
    <name type="scientific">viral metagenome</name>
    <dbReference type="NCBI Taxonomy" id="1070528"/>
    <lineage>
        <taxon>unclassified sequences</taxon>
        <taxon>metagenomes</taxon>
        <taxon>organismal metagenomes</taxon>
    </lineage>
</organism>
<dbReference type="EMBL" id="MN739980">
    <property type="protein sequence ID" value="QHT81307.1"/>
    <property type="molecule type" value="Genomic_DNA"/>
</dbReference>
<proteinExistence type="predicted"/>
<protein>
    <recommendedName>
        <fullName evidence="1">HNH endonuclease 5 domain-containing protein</fullName>
    </recommendedName>
</protein>